<name>A0A3L6P258_FUSOX</name>
<dbReference type="Proteomes" id="UP000270866">
    <property type="component" value="Chromosome 4"/>
</dbReference>
<evidence type="ECO:0000313" key="1">
    <source>
        <dbReference type="EMBL" id="RKK25906.1"/>
    </source>
</evidence>
<organism evidence="1">
    <name type="scientific">Fusarium oxysporum f. sp. cepae</name>
    <dbReference type="NCBI Taxonomy" id="396571"/>
    <lineage>
        <taxon>Eukaryota</taxon>
        <taxon>Fungi</taxon>
        <taxon>Dikarya</taxon>
        <taxon>Ascomycota</taxon>
        <taxon>Pezizomycotina</taxon>
        <taxon>Sordariomycetes</taxon>
        <taxon>Hypocreomycetidae</taxon>
        <taxon>Hypocreales</taxon>
        <taxon>Nectriaceae</taxon>
        <taxon>Fusarium</taxon>
        <taxon>Fusarium oxysporum species complex</taxon>
    </lineage>
</organism>
<dbReference type="AlphaFoldDB" id="A0A3L6P258"/>
<reference evidence="1" key="1">
    <citation type="journal article" date="2018" name="Sci. Rep.">
        <title>Characterisation of pathogen-specific regions and novel effector candidates in Fusarium oxysporum f. sp. cepae.</title>
        <authorList>
            <person name="Armitage A.D."/>
            <person name="Taylor A."/>
            <person name="Sobczyk M.K."/>
            <person name="Baxter L."/>
            <person name="Greenfield B.P."/>
            <person name="Bates H.J."/>
            <person name="Wilson F."/>
            <person name="Jackson A.C."/>
            <person name="Ott S."/>
            <person name="Harrison R.J."/>
            <person name="Clarkson J.P."/>
        </authorList>
    </citation>
    <scope>NUCLEOTIDE SEQUENCE [LARGE SCALE GENOMIC DNA]</scope>
    <source>
        <strain evidence="1">FoC_Fus2</strain>
    </source>
</reference>
<protein>
    <submittedName>
        <fullName evidence="1">Uncharacterized protein</fullName>
    </submittedName>
</protein>
<comment type="caution">
    <text evidence="1">The sequence shown here is derived from an EMBL/GenBank/DDBJ whole genome shotgun (WGS) entry which is preliminary data.</text>
</comment>
<accession>A0A3L6P258</accession>
<sequence>MVASDKPYPPPGYRAFDVQKKMTASQYIINEFRGHFGDDCTLTKK</sequence>
<proteinExistence type="predicted"/>
<gene>
    <name evidence="1" type="ORF">BFJ65_g3805</name>
</gene>
<dbReference type="EMBL" id="MRCU01000002">
    <property type="protein sequence ID" value="RKK25906.1"/>
    <property type="molecule type" value="Genomic_DNA"/>
</dbReference>